<feature type="compositionally biased region" description="Basic and acidic residues" evidence="1">
    <location>
        <begin position="251"/>
        <end position="277"/>
    </location>
</feature>
<proteinExistence type="predicted"/>
<protein>
    <submittedName>
        <fullName evidence="2">Uncharacterized protein</fullName>
    </submittedName>
</protein>
<dbReference type="OrthoDB" id="5627at2759"/>
<feature type="region of interest" description="Disordered" evidence="1">
    <location>
        <begin position="308"/>
        <end position="398"/>
    </location>
</feature>
<feature type="region of interest" description="Disordered" evidence="1">
    <location>
        <begin position="1"/>
        <end position="80"/>
    </location>
</feature>
<feature type="compositionally biased region" description="Basic and acidic residues" evidence="1">
    <location>
        <begin position="389"/>
        <end position="398"/>
    </location>
</feature>
<sequence>MEPAPSHDADSSVLFRPNKRRKTYRQRPGHPDPDTTPPSAAADGNKSPAQRSPTRSRSRGADRDGDGDGASGSDEDEPTVAAAVRLRSNIRRARFRGVGFAPESRPDGHDDSAESSSSRALAVRSPEAPADDEHAAAIAAAVVQRITGRFMRQTGLIADLNDRHMYITPLPSLEIICPSRLYTSVIYGRACANHPRTEYIESRLSSRNALPSASTQPLSPSIDRAASPDVLAATSAPATGKTADQPTKHGKLFEVDIPDEVRNRRDGARRRPEETASKRRFGRNRRGSDDIKRDQFVEQFLRENRLDVYDVPKPASTPASNPDDKRTADERMAEQFRRQYLDELAQRRQRRRNAHPPRQQPPPGDVLKGPKLGGSRNARAAVRNALLQQEKEKVGRKP</sequence>
<accession>A0A0F7ZQ62</accession>
<evidence type="ECO:0000256" key="1">
    <source>
        <dbReference type="SAM" id="MobiDB-lite"/>
    </source>
</evidence>
<evidence type="ECO:0000313" key="2">
    <source>
        <dbReference type="EMBL" id="KJZ76695.1"/>
    </source>
</evidence>
<feature type="region of interest" description="Disordered" evidence="1">
    <location>
        <begin position="232"/>
        <end position="287"/>
    </location>
</feature>
<dbReference type="AlphaFoldDB" id="A0A0F7ZQ62"/>
<feature type="compositionally biased region" description="Basic residues" evidence="1">
    <location>
        <begin position="17"/>
        <end position="28"/>
    </location>
</feature>
<gene>
    <name evidence="2" type="ORF">HIM_04031</name>
</gene>
<feature type="region of interest" description="Disordered" evidence="1">
    <location>
        <begin position="99"/>
        <end position="131"/>
    </location>
</feature>
<name>A0A0F7ZQ62_9HYPO</name>
<dbReference type="EMBL" id="KQ030510">
    <property type="protein sequence ID" value="KJZ76695.1"/>
    <property type="molecule type" value="Genomic_DNA"/>
</dbReference>
<feature type="compositionally biased region" description="Basic and acidic residues" evidence="1">
    <location>
        <begin position="1"/>
        <end position="10"/>
    </location>
</feature>
<dbReference type="Proteomes" id="UP000054481">
    <property type="component" value="Unassembled WGS sequence"/>
</dbReference>
<evidence type="ECO:0000313" key="3">
    <source>
        <dbReference type="Proteomes" id="UP000054481"/>
    </source>
</evidence>
<feature type="compositionally biased region" description="Low complexity" evidence="1">
    <location>
        <begin position="376"/>
        <end position="385"/>
    </location>
</feature>
<reference evidence="2 3" key="1">
    <citation type="journal article" date="2014" name="Genome Biol. Evol.">
        <title>Comparative genomics and transcriptomics analyses reveal divergent lifestyle features of nematode endoparasitic fungus Hirsutella minnesotensis.</title>
        <authorList>
            <person name="Lai Y."/>
            <person name="Liu K."/>
            <person name="Zhang X."/>
            <person name="Zhang X."/>
            <person name="Li K."/>
            <person name="Wang N."/>
            <person name="Shu C."/>
            <person name="Wu Y."/>
            <person name="Wang C."/>
            <person name="Bushley K.E."/>
            <person name="Xiang M."/>
            <person name="Liu X."/>
        </authorList>
    </citation>
    <scope>NUCLEOTIDE SEQUENCE [LARGE SCALE GENOMIC DNA]</scope>
    <source>
        <strain evidence="2 3">3608</strain>
    </source>
</reference>
<keyword evidence="3" id="KW-1185">Reference proteome</keyword>
<organism evidence="2 3">
    <name type="scientific">Hirsutella minnesotensis 3608</name>
    <dbReference type="NCBI Taxonomy" id="1043627"/>
    <lineage>
        <taxon>Eukaryota</taxon>
        <taxon>Fungi</taxon>
        <taxon>Dikarya</taxon>
        <taxon>Ascomycota</taxon>
        <taxon>Pezizomycotina</taxon>
        <taxon>Sordariomycetes</taxon>
        <taxon>Hypocreomycetidae</taxon>
        <taxon>Hypocreales</taxon>
        <taxon>Ophiocordycipitaceae</taxon>
        <taxon>Hirsutella</taxon>
    </lineage>
</organism>
<feature type="compositionally biased region" description="Basic and acidic residues" evidence="1">
    <location>
        <begin position="322"/>
        <end position="346"/>
    </location>
</feature>